<evidence type="ECO:0000313" key="3">
    <source>
        <dbReference type="Proteomes" id="UP000467841"/>
    </source>
</evidence>
<accession>A0A6D2KDL3</accession>
<gene>
    <name evidence="2" type="ORF">MERR_LOCUS42331</name>
</gene>
<dbReference type="OrthoDB" id="1862401at2759"/>
<organism evidence="2 3">
    <name type="scientific">Microthlaspi erraticum</name>
    <dbReference type="NCBI Taxonomy" id="1685480"/>
    <lineage>
        <taxon>Eukaryota</taxon>
        <taxon>Viridiplantae</taxon>
        <taxon>Streptophyta</taxon>
        <taxon>Embryophyta</taxon>
        <taxon>Tracheophyta</taxon>
        <taxon>Spermatophyta</taxon>
        <taxon>Magnoliopsida</taxon>
        <taxon>eudicotyledons</taxon>
        <taxon>Gunneridae</taxon>
        <taxon>Pentapetalae</taxon>
        <taxon>rosids</taxon>
        <taxon>malvids</taxon>
        <taxon>Brassicales</taxon>
        <taxon>Brassicaceae</taxon>
        <taxon>Coluteocarpeae</taxon>
        <taxon>Microthlaspi</taxon>
    </lineage>
</organism>
<dbReference type="AlphaFoldDB" id="A0A6D2KDL3"/>
<evidence type="ECO:0008006" key="4">
    <source>
        <dbReference type="Google" id="ProtNLM"/>
    </source>
</evidence>
<comment type="caution">
    <text evidence="2">The sequence shown here is derived from an EMBL/GenBank/DDBJ whole genome shotgun (WGS) entry which is preliminary data.</text>
</comment>
<reference evidence="2" key="1">
    <citation type="submission" date="2020-01" db="EMBL/GenBank/DDBJ databases">
        <authorList>
            <person name="Mishra B."/>
        </authorList>
    </citation>
    <scope>NUCLEOTIDE SEQUENCE [LARGE SCALE GENOMIC DNA]</scope>
</reference>
<dbReference type="GO" id="GO:0016740">
    <property type="term" value="F:transferase activity"/>
    <property type="evidence" value="ECO:0007669"/>
    <property type="project" value="UniProtKB-KW"/>
</dbReference>
<dbReference type="PANTHER" id="PTHR31896:SF43">
    <property type="entry name" value="PROTEIN ENHANCED PSEUDOMONAS SUSCEPTIBILITY 1"/>
    <property type="match status" value="1"/>
</dbReference>
<dbReference type="EMBL" id="CACVBM020001606">
    <property type="protein sequence ID" value="CAA7055095.1"/>
    <property type="molecule type" value="Genomic_DNA"/>
</dbReference>
<dbReference type="Pfam" id="PF02458">
    <property type="entry name" value="Transferase"/>
    <property type="match status" value="1"/>
</dbReference>
<keyword evidence="1" id="KW-0808">Transferase</keyword>
<proteinExistence type="predicted"/>
<dbReference type="InterPro" id="IPR023213">
    <property type="entry name" value="CAT-like_dom_sf"/>
</dbReference>
<dbReference type="Gene3D" id="3.30.559.10">
    <property type="entry name" value="Chloramphenicol acetyltransferase-like domain"/>
    <property type="match status" value="1"/>
</dbReference>
<evidence type="ECO:0000313" key="2">
    <source>
        <dbReference type="EMBL" id="CAA7055095.1"/>
    </source>
</evidence>
<dbReference type="PANTHER" id="PTHR31896">
    <property type="entry name" value="FAMILY REGULATORY PROTEIN, PUTATIVE (AFU_ORTHOLOGUE AFUA_3G14730)-RELATED"/>
    <property type="match status" value="1"/>
</dbReference>
<name>A0A6D2KDL3_9BRAS</name>
<sequence>MRHRLNPPLGEECFGTLSSAGIAKTTVRELLDHGLGWAAMLINTTVSSHTSEKVKAFAKIWVKNVKTPVSFGRNTLVVTSSHRFDVCSNDFGWGKPIAARAGPPYLNGRLVLFQGLDEGSLDLQACLPLEVVVNLLKDGDFLEYVNTA</sequence>
<dbReference type="Proteomes" id="UP000467841">
    <property type="component" value="Unassembled WGS sequence"/>
</dbReference>
<dbReference type="InterPro" id="IPR051283">
    <property type="entry name" value="Sec_Metabolite_Acyltrans"/>
</dbReference>
<keyword evidence="3" id="KW-1185">Reference proteome</keyword>
<protein>
    <recommendedName>
        <fullName evidence="4">Acetyltransferase</fullName>
    </recommendedName>
</protein>
<evidence type="ECO:0000256" key="1">
    <source>
        <dbReference type="ARBA" id="ARBA00022679"/>
    </source>
</evidence>